<evidence type="ECO:0000313" key="3">
    <source>
        <dbReference type="Proteomes" id="UP000198748"/>
    </source>
</evidence>
<keyword evidence="3" id="KW-1185">Reference proteome</keyword>
<evidence type="ECO:0000259" key="1">
    <source>
        <dbReference type="Pfam" id="PF01872"/>
    </source>
</evidence>
<dbReference type="Proteomes" id="UP000198748">
    <property type="component" value="Unassembled WGS sequence"/>
</dbReference>
<dbReference type="GO" id="GO:0009231">
    <property type="term" value="P:riboflavin biosynthetic process"/>
    <property type="evidence" value="ECO:0007669"/>
    <property type="project" value="InterPro"/>
</dbReference>
<accession>A0A1G7MP28</accession>
<dbReference type="PANTHER" id="PTHR38011:SF11">
    <property type="entry name" value="2,5-DIAMINO-6-RIBOSYLAMINO-4(3H)-PYRIMIDINONE 5'-PHOSPHATE REDUCTASE"/>
    <property type="match status" value="1"/>
</dbReference>
<sequence>MRKVILQEWVSLDGFAADRNGTTDFFSSPKYAEGSDAELLEFMDGIGTILLGANTYKMFVEYWPDVDPETELIANRLNQTPKLVFSKTLREAPWGKWEACQVIDAELTSTIRHLKNEQGKDMVLWGSLSVAQQLMQAGLIDEFQIRVVPILLGAGRPLFAQTGQQLPLDCVESRSYPSGITLISYRPAHIG</sequence>
<gene>
    <name evidence="2" type="ORF">SAMN04487996_111332</name>
</gene>
<name>A0A1G7MP28_9BACT</name>
<dbReference type="RefSeq" id="WP_090153731.1">
    <property type="nucleotide sequence ID" value="NZ_FNAN01000011.1"/>
</dbReference>
<dbReference type="OrthoDB" id="195113at2"/>
<organism evidence="2 3">
    <name type="scientific">Dyadobacter soli</name>
    <dbReference type="NCBI Taxonomy" id="659014"/>
    <lineage>
        <taxon>Bacteria</taxon>
        <taxon>Pseudomonadati</taxon>
        <taxon>Bacteroidota</taxon>
        <taxon>Cytophagia</taxon>
        <taxon>Cytophagales</taxon>
        <taxon>Spirosomataceae</taxon>
        <taxon>Dyadobacter</taxon>
    </lineage>
</organism>
<reference evidence="3" key="1">
    <citation type="submission" date="2016-10" db="EMBL/GenBank/DDBJ databases">
        <authorList>
            <person name="Varghese N."/>
            <person name="Submissions S."/>
        </authorList>
    </citation>
    <scope>NUCLEOTIDE SEQUENCE [LARGE SCALE GENOMIC DNA]</scope>
    <source>
        <strain evidence="3">DSM 25329</strain>
    </source>
</reference>
<dbReference type="InterPro" id="IPR050765">
    <property type="entry name" value="Riboflavin_Biosynth_HTPR"/>
</dbReference>
<dbReference type="InterPro" id="IPR024072">
    <property type="entry name" value="DHFR-like_dom_sf"/>
</dbReference>
<dbReference type="GO" id="GO:0008703">
    <property type="term" value="F:5-amino-6-(5-phosphoribosylamino)uracil reductase activity"/>
    <property type="evidence" value="ECO:0007669"/>
    <property type="project" value="InterPro"/>
</dbReference>
<evidence type="ECO:0000313" key="2">
    <source>
        <dbReference type="EMBL" id="SDF63386.1"/>
    </source>
</evidence>
<dbReference type="Gene3D" id="3.40.430.10">
    <property type="entry name" value="Dihydrofolate Reductase, subunit A"/>
    <property type="match status" value="1"/>
</dbReference>
<protein>
    <submittedName>
        <fullName evidence="2">Dihydrofolate reductase</fullName>
    </submittedName>
</protein>
<dbReference type="STRING" id="659014.SAMN04487996_111332"/>
<dbReference type="AlphaFoldDB" id="A0A1G7MP28"/>
<dbReference type="InterPro" id="IPR002734">
    <property type="entry name" value="RibDG_C"/>
</dbReference>
<feature type="domain" description="Bacterial bifunctional deaminase-reductase C-terminal" evidence="1">
    <location>
        <begin position="2"/>
        <end position="181"/>
    </location>
</feature>
<dbReference type="PANTHER" id="PTHR38011">
    <property type="entry name" value="DIHYDROFOLATE REDUCTASE FAMILY PROTEIN (AFU_ORTHOLOGUE AFUA_8G06820)"/>
    <property type="match status" value="1"/>
</dbReference>
<proteinExistence type="predicted"/>
<dbReference type="EMBL" id="FNAN01000011">
    <property type="protein sequence ID" value="SDF63386.1"/>
    <property type="molecule type" value="Genomic_DNA"/>
</dbReference>
<dbReference type="Pfam" id="PF01872">
    <property type="entry name" value="RibD_C"/>
    <property type="match status" value="1"/>
</dbReference>
<dbReference type="SUPFAM" id="SSF53597">
    <property type="entry name" value="Dihydrofolate reductase-like"/>
    <property type="match status" value="1"/>
</dbReference>